<protein>
    <recommendedName>
        <fullName evidence="12">ABC transporter ATP-binding protein</fullName>
    </recommendedName>
</protein>
<evidence type="ECO:0000256" key="6">
    <source>
        <dbReference type="ARBA" id="ARBA00023136"/>
    </source>
</evidence>
<comment type="caution">
    <text evidence="10">The sequence shown here is derived from an EMBL/GenBank/DDBJ whole genome shotgun (WGS) entry which is preliminary data.</text>
</comment>
<keyword evidence="3" id="KW-0547">Nucleotide-binding</keyword>
<dbReference type="PROSITE" id="PS50929">
    <property type="entry name" value="ABC_TM1F"/>
    <property type="match status" value="1"/>
</dbReference>
<evidence type="ECO:0008006" key="12">
    <source>
        <dbReference type="Google" id="ProtNLM"/>
    </source>
</evidence>
<dbReference type="GO" id="GO:0140359">
    <property type="term" value="F:ABC-type transporter activity"/>
    <property type="evidence" value="ECO:0007669"/>
    <property type="project" value="InterPro"/>
</dbReference>
<feature type="transmembrane region" description="Helical" evidence="7">
    <location>
        <begin position="119"/>
        <end position="146"/>
    </location>
</feature>
<evidence type="ECO:0000313" key="10">
    <source>
        <dbReference type="EMBL" id="OSQ46607.1"/>
    </source>
</evidence>
<dbReference type="InterPro" id="IPR011527">
    <property type="entry name" value="ABC1_TM_dom"/>
</dbReference>
<dbReference type="SMART" id="SM00382">
    <property type="entry name" value="AAA"/>
    <property type="match status" value="1"/>
</dbReference>
<dbReference type="Pfam" id="PF00664">
    <property type="entry name" value="ABC_membrane"/>
    <property type="match status" value="1"/>
</dbReference>
<accession>A0A1X4NH77</accession>
<evidence type="ECO:0000256" key="3">
    <source>
        <dbReference type="ARBA" id="ARBA00022741"/>
    </source>
</evidence>
<organism evidence="10 11">
    <name type="scientific">Marivita geojedonensis</name>
    <dbReference type="NCBI Taxonomy" id="1123756"/>
    <lineage>
        <taxon>Bacteria</taxon>
        <taxon>Pseudomonadati</taxon>
        <taxon>Pseudomonadota</taxon>
        <taxon>Alphaproteobacteria</taxon>
        <taxon>Rhodobacterales</taxon>
        <taxon>Roseobacteraceae</taxon>
        <taxon>Marivita</taxon>
    </lineage>
</organism>
<feature type="transmembrane region" description="Helical" evidence="7">
    <location>
        <begin position="311"/>
        <end position="329"/>
    </location>
</feature>
<evidence type="ECO:0000256" key="4">
    <source>
        <dbReference type="ARBA" id="ARBA00022840"/>
    </source>
</evidence>
<feature type="domain" description="ABC transporter" evidence="8">
    <location>
        <begin position="413"/>
        <end position="649"/>
    </location>
</feature>
<feature type="transmembrane region" description="Helical" evidence="7">
    <location>
        <begin position="224"/>
        <end position="243"/>
    </location>
</feature>
<reference evidence="10 11" key="1">
    <citation type="submission" date="2014-03" db="EMBL/GenBank/DDBJ databases">
        <title>The draft genome sequence of Marivita geojedonensis KCTC 23882.</title>
        <authorList>
            <person name="Lai Q."/>
            <person name="Shao Z."/>
        </authorList>
    </citation>
    <scope>NUCLEOTIDE SEQUENCE [LARGE SCALE GENOMIC DNA]</scope>
    <source>
        <strain evidence="10 11">DPG-138</strain>
    </source>
</reference>
<feature type="transmembrane region" description="Helical" evidence="7">
    <location>
        <begin position="196"/>
        <end position="218"/>
    </location>
</feature>
<gene>
    <name evidence="10" type="ORF">MGEO_17360</name>
</gene>
<dbReference type="CDD" id="cd03228">
    <property type="entry name" value="ABCC_MRP_Like"/>
    <property type="match status" value="1"/>
</dbReference>
<name>A0A1X4NH77_9RHOB</name>
<dbReference type="PROSITE" id="PS00211">
    <property type="entry name" value="ABC_TRANSPORTER_1"/>
    <property type="match status" value="1"/>
</dbReference>
<evidence type="ECO:0000256" key="1">
    <source>
        <dbReference type="ARBA" id="ARBA00004651"/>
    </source>
</evidence>
<dbReference type="AlphaFoldDB" id="A0A1X4NH77"/>
<dbReference type="GO" id="GO:0005886">
    <property type="term" value="C:plasma membrane"/>
    <property type="evidence" value="ECO:0007669"/>
    <property type="project" value="UniProtKB-SubCell"/>
</dbReference>
<proteinExistence type="predicted"/>
<keyword evidence="2 7" id="KW-0812">Transmembrane</keyword>
<evidence type="ECO:0000256" key="2">
    <source>
        <dbReference type="ARBA" id="ARBA00022692"/>
    </source>
</evidence>
<dbReference type="Gene3D" id="3.40.50.300">
    <property type="entry name" value="P-loop containing nucleotide triphosphate hydrolases"/>
    <property type="match status" value="1"/>
</dbReference>
<dbReference type="Proteomes" id="UP000193926">
    <property type="component" value="Unassembled WGS sequence"/>
</dbReference>
<evidence type="ECO:0000256" key="5">
    <source>
        <dbReference type="ARBA" id="ARBA00022989"/>
    </source>
</evidence>
<keyword evidence="11" id="KW-1185">Reference proteome</keyword>
<sequence>MGAALEDSWTSFGNRSGPGVPGAVLSGSIRCYDGADRNDSLDPGLKILWETLADLWRLLDRRERRVAVVLVVMLFISGLFEMGGIVFLFGYIGALSGEADGNPAVTLYQSIAGGLNDRAFALVAGLLLLVIFALKNASGLLTAFMLTRFSMKRYERISTRLFATYLGLRLEVFYGKGAVQAMQMLRVATRVFRNSFSAALAALSEIAIISTVMLALLLFLPLTFVLTSGLLFGLGGYLFMVSTKALSDRLGARQALEEREITKVMQEGLRGIVDLRLAGREDVMTDRYARALQSLSLADRRGAGLRMLPRAFNEMLLAAGIVLAAVYFADQAGGIAGAVPTLAVAGFAGLRLTAALSRLTANLQRLRQGIPDREALVAELRIVAPTLIGLADAGNGVSAVPATGAPLRLTSELRTEGLSFAYPGSSDSALRDISLSISKGEFVGFCGPSGGGKSTLALSLMGLITPDAGRVLCDGRDICEDLASWFGQIGYVGQQPFIVPRSLRENVAFSYEGADIDDDKVWAALEVARIADVVRGLEHGLGTELGEEGSRLSGGQRQRICIARALYRDPEVLVFDEATAALDSVTEAELTHAIDRFSGTKTIIAIAHRLTTLRSCDRIYLVKDGHIAASGSFEKLERDSQEFQRLLRGISEDRFGGTIPP</sequence>
<dbReference type="InterPro" id="IPR003593">
    <property type="entry name" value="AAA+_ATPase"/>
</dbReference>
<dbReference type="PROSITE" id="PS50893">
    <property type="entry name" value="ABC_TRANSPORTER_2"/>
    <property type="match status" value="1"/>
</dbReference>
<evidence type="ECO:0000259" key="8">
    <source>
        <dbReference type="PROSITE" id="PS50893"/>
    </source>
</evidence>
<dbReference type="SUPFAM" id="SSF52540">
    <property type="entry name" value="P-loop containing nucleoside triphosphate hydrolases"/>
    <property type="match status" value="1"/>
</dbReference>
<dbReference type="GO" id="GO:0005524">
    <property type="term" value="F:ATP binding"/>
    <property type="evidence" value="ECO:0007669"/>
    <property type="project" value="UniProtKB-KW"/>
</dbReference>
<dbReference type="PANTHER" id="PTHR24221">
    <property type="entry name" value="ATP-BINDING CASSETTE SUB-FAMILY B"/>
    <property type="match status" value="1"/>
</dbReference>
<dbReference type="InterPro" id="IPR027417">
    <property type="entry name" value="P-loop_NTPase"/>
</dbReference>
<keyword evidence="5 7" id="KW-1133">Transmembrane helix</keyword>
<dbReference type="InterPro" id="IPR036640">
    <property type="entry name" value="ABC1_TM_sf"/>
</dbReference>
<evidence type="ECO:0000259" key="9">
    <source>
        <dbReference type="PROSITE" id="PS50929"/>
    </source>
</evidence>
<evidence type="ECO:0000256" key="7">
    <source>
        <dbReference type="SAM" id="Phobius"/>
    </source>
</evidence>
<evidence type="ECO:0000313" key="11">
    <source>
        <dbReference type="Proteomes" id="UP000193926"/>
    </source>
</evidence>
<dbReference type="InterPro" id="IPR039421">
    <property type="entry name" value="Type_1_exporter"/>
</dbReference>
<dbReference type="SUPFAM" id="SSF90123">
    <property type="entry name" value="ABC transporter transmembrane region"/>
    <property type="match status" value="1"/>
</dbReference>
<dbReference type="Gene3D" id="1.20.1560.10">
    <property type="entry name" value="ABC transporter type 1, transmembrane domain"/>
    <property type="match status" value="1"/>
</dbReference>
<dbReference type="PANTHER" id="PTHR24221:SF654">
    <property type="entry name" value="ATP-BINDING CASSETTE SUB-FAMILY B MEMBER 6"/>
    <property type="match status" value="1"/>
</dbReference>
<dbReference type="GO" id="GO:0034040">
    <property type="term" value="F:ATPase-coupled lipid transmembrane transporter activity"/>
    <property type="evidence" value="ECO:0007669"/>
    <property type="project" value="TreeGrafter"/>
</dbReference>
<keyword evidence="6 7" id="KW-0472">Membrane</keyword>
<feature type="transmembrane region" description="Helical" evidence="7">
    <location>
        <begin position="66"/>
        <end position="92"/>
    </location>
</feature>
<comment type="subcellular location">
    <subcellularLocation>
        <location evidence="1">Cell membrane</location>
        <topology evidence="1">Multi-pass membrane protein</topology>
    </subcellularLocation>
</comment>
<dbReference type="STRING" id="1123756.MGEO_17360"/>
<feature type="domain" description="ABC transmembrane type-1" evidence="9">
    <location>
        <begin position="68"/>
        <end position="368"/>
    </location>
</feature>
<dbReference type="Pfam" id="PF00005">
    <property type="entry name" value="ABC_tran"/>
    <property type="match status" value="1"/>
</dbReference>
<dbReference type="GO" id="GO:0016887">
    <property type="term" value="F:ATP hydrolysis activity"/>
    <property type="evidence" value="ECO:0007669"/>
    <property type="project" value="InterPro"/>
</dbReference>
<dbReference type="InterPro" id="IPR003439">
    <property type="entry name" value="ABC_transporter-like_ATP-bd"/>
</dbReference>
<keyword evidence="4" id="KW-0067">ATP-binding</keyword>
<dbReference type="EMBL" id="JFKC01000023">
    <property type="protein sequence ID" value="OSQ46607.1"/>
    <property type="molecule type" value="Genomic_DNA"/>
</dbReference>
<dbReference type="InterPro" id="IPR017871">
    <property type="entry name" value="ABC_transporter-like_CS"/>
</dbReference>